<evidence type="ECO:0000256" key="1">
    <source>
        <dbReference type="SAM" id="Phobius"/>
    </source>
</evidence>
<keyword evidence="3" id="KW-0808">Transferase</keyword>
<keyword evidence="1" id="KW-0472">Membrane</keyword>
<keyword evidence="1" id="KW-0812">Transmembrane</keyword>
<proteinExistence type="predicted"/>
<evidence type="ECO:0000259" key="2">
    <source>
        <dbReference type="Pfam" id="PF08241"/>
    </source>
</evidence>
<organism evidence="3 4">
    <name type="scientific">Mumia zhuanghuii</name>
    <dbReference type="NCBI Taxonomy" id="2585211"/>
    <lineage>
        <taxon>Bacteria</taxon>
        <taxon>Bacillati</taxon>
        <taxon>Actinomycetota</taxon>
        <taxon>Actinomycetes</taxon>
        <taxon>Propionibacteriales</taxon>
        <taxon>Nocardioidaceae</taxon>
        <taxon>Mumia</taxon>
    </lineage>
</organism>
<dbReference type="Pfam" id="PF08241">
    <property type="entry name" value="Methyltransf_11"/>
    <property type="match status" value="1"/>
</dbReference>
<dbReference type="RefSeq" id="WP_149769385.1">
    <property type="nucleotide sequence ID" value="NZ_VDFQ02000002.1"/>
</dbReference>
<sequence>MAKRRRRRGKKRPWIINTSRVRLLRANRAFAKATPAGSLVLDAGAGHGPYRRLFAHTRYEAADFAQLATRYTPLEYVCSLTDIPVEDGRFDRILCNQVLEHLDEPAVALAELHRVLRPGGRILLSAPLFYPEHQQPYDYFRYTQFALSKLFTDAGFEGVRTTWLEGYFGTVAYQLEVMHQRLPRTTGQPLRRRIAYGPLLGATRGLAFVLSGLFARLDLRWKHTASGMPKNYVVQAVKPID</sequence>
<dbReference type="EMBL" id="VDFQ02000002">
    <property type="protein sequence ID" value="KAA1423866.1"/>
    <property type="molecule type" value="Genomic_DNA"/>
</dbReference>
<feature type="transmembrane region" description="Helical" evidence="1">
    <location>
        <begin position="194"/>
        <end position="215"/>
    </location>
</feature>
<comment type="caution">
    <text evidence="3">The sequence shown here is derived from an EMBL/GenBank/DDBJ whole genome shotgun (WGS) entry which is preliminary data.</text>
</comment>
<dbReference type="CDD" id="cd02440">
    <property type="entry name" value="AdoMet_MTases"/>
    <property type="match status" value="1"/>
</dbReference>
<dbReference type="Proteomes" id="UP000307768">
    <property type="component" value="Unassembled WGS sequence"/>
</dbReference>
<dbReference type="GO" id="GO:0008757">
    <property type="term" value="F:S-adenosylmethionine-dependent methyltransferase activity"/>
    <property type="evidence" value="ECO:0007669"/>
    <property type="project" value="InterPro"/>
</dbReference>
<dbReference type="GO" id="GO:0032259">
    <property type="term" value="P:methylation"/>
    <property type="evidence" value="ECO:0007669"/>
    <property type="project" value="UniProtKB-KW"/>
</dbReference>
<feature type="domain" description="Methyltransferase type 11" evidence="2">
    <location>
        <begin position="41"/>
        <end position="123"/>
    </location>
</feature>
<gene>
    <name evidence="3" type="ORF">FE697_009930</name>
</gene>
<dbReference type="SUPFAM" id="SSF53335">
    <property type="entry name" value="S-adenosyl-L-methionine-dependent methyltransferases"/>
    <property type="match status" value="1"/>
</dbReference>
<protein>
    <submittedName>
        <fullName evidence="3">Class I SAM-dependent methyltransferase</fullName>
    </submittedName>
</protein>
<evidence type="ECO:0000313" key="4">
    <source>
        <dbReference type="Proteomes" id="UP000307768"/>
    </source>
</evidence>
<name>A0A5Q6S0H8_9ACTN</name>
<dbReference type="AlphaFoldDB" id="A0A5Q6S0H8"/>
<dbReference type="InterPro" id="IPR013216">
    <property type="entry name" value="Methyltransf_11"/>
</dbReference>
<keyword evidence="1" id="KW-1133">Transmembrane helix</keyword>
<dbReference type="OrthoDB" id="3826968at2"/>
<reference evidence="3 4" key="1">
    <citation type="submission" date="2019-09" db="EMBL/GenBank/DDBJ databases">
        <title>Mumia zhuanghuii sp. nov. isolated from the intestinal contents of plateau pika (Ochotona curzoniae) in the Qinghai-Tibet plateau of China.</title>
        <authorList>
            <person name="Tian Z."/>
        </authorList>
    </citation>
    <scope>NUCLEOTIDE SEQUENCE [LARGE SCALE GENOMIC DNA]</scope>
    <source>
        <strain evidence="4">350</strain>
    </source>
</reference>
<accession>A0A5Q6S0H8</accession>
<dbReference type="InterPro" id="IPR029063">
    <property type="entry name" value="SAM-dependent_MTases_sf"/>
</dbReference>
<evidence type="ECO:0000313" key="3">
    <source>
        <dbReference type="EMBL" id="KAA1423866.1"/>
    </source>
</evidence>
<dbReference type="Gene3D" id="3.40.50.150">
    <property type="entry name" value="Vaccinia Virus protein VP39"/>
    <property type="match status" value="1"/>
</dbReference>
<keyword evidence="3" id="KW-0489">Methyltransferase</keyword>